<evidence type="ECO:0000256" key="7">
    <source>
        <dbReference type="ARBA" id="ARBA00023033"/>
    </source>
</evidence>
<evidence type="ECO:0000256" key="6">
    <source>
        <dbReference type="ARBA" id="ARBA00023004"/>
    </source>
</evidence>
<feature type="region of interest" description="Disordered" evidence="8">
    <location>
        <begin position="1"/>
        <end position="30"/>
    </location>
</feature>
<evidence type="ECO:0000313" key="9">
    <source>
        <dbReference type="EMBL" id="VFU65162.1"/>
    </source>
</evidence>
<gene>
    <name evidence="9" type="ORF">SVIM_LOCUS499865</name>
</gene>
<dbReference type="GO" id="GO:0005506">
    <property type="term" value="F:iron ion binding"/>
    <property type="evidence" value="ECO:0007669"/>
    <property type="project" value="InterPro"/>
</dbReference>
<dbReference type="AlphaFoldDB" id="A0A6N2NDA8"/>
<comment type="cofactor">
    <cofactor evidence="1">
        <name>heme</name>
        <dbReference type="ChEBI" id="CHEBI:30413"/>
    </cofactor>
</comment>
<dbReference type="InterPro" id="IPR036396">
    <property type="entry name" value="Cyt_P450_sf"/>
</dbReference>
<evidence type="ECO:0000256" key="8">
    <source>
        <dbReference type="SAM" id="MobiDB-lite"/>
    </source>
</evidence>
<organism evidence="9">
    <name type="scientific">Salix viminalis</name>
    <name type="common">Common osier</name>
    <name type="synonym">Basket willow</name>
    <dbReference type="NCBI Taxonomy" id="40686"/>
    <lineage>
        <taxon>Eukaryota</taxon>
        <taxon>Viridiplantae</taxon>
        <taxon>Streptophyta</taxon>
        <taxon>Embryophyta</taxon>
        <taxon>Tracheophyta</taxon>
        <taxon>Spermatophyta</taxon>
        <taxon>Magnoliopsida</taxon>
        <taxon>eudicotyledons</taxon>
        <taxon>Gunneridae</taxon>
        <taxon>Pentapetalae</taxon>
        <taxon>rosids</taxon>
        <taxon>fabids</taxon>
        <taxon>Malpighiales</taxon>
        <taxon>Salicaceae</taxon>
        <taxon>Saliceae</taxon>
        <taxon>Salix</taxon>
    </lineage>
</organism>
<sequence>MESKSDHEEYEIQTLDINGEEPEATVSEAEKRKPFENRSWFIDTYGAFCESLRLYPPVPTESKSPRRQDIVPSCRQVYPSTKILFSLHSMGRMTSVRGDQCIQFKPE</sequence>
<evidence type="ECO:0000256" key="3">
    <source>
        <dbReference type="ARBA" id="ARBA00022617"/>
    </source>
</evidence>
<dbReference type="Gene3D" id="1.10.630.10">
    <property type="entry name" value="Cytochrome P450"/>
    <property type="match status" value="1"/>
</dbReference>
<keyword evidence="7" id="KW-0503">Monooxygenase</keyword>
<dbReference type="GO" id="GO:0020037">
    <property type="term" value="F:heme binding"/>
    <property type="evidence" value="ECO:0007669"/>
    <property type="project" value="InterPro"/>
</dbReference>
<evidence type="ECO:0000256" key="4">
    <source>
        <dbReference type="ARBA" id="ARBA00022723"/>
    </source>
</evidence>
<dbReference type="GO" id="GO:0016705">
    <property type="term" value="F:oxidoreductase activity, acting on paired donors, with incorporation or reduction of molecular oxygen"/>
    <property type="evidence" value="ECO:0007669"/>
    <property type="project" value="InterPro"/>
</dbReference>
<protein>
    <submittedName>
        <fullName evidence="9">Uncharacterized protein</fullName>
    </submittedName>
</protein>
<keyword evidence="4" id="KW-0479">Metal-binding</keyword>
<keyword evidence="3" id="KW-0349">Heme</keyword>
<keyword evidence="5" id="KW-0560">Oxidoreductase</keyword>
<dbReference type="PANTHER" id="PTHR24296">
    <property type="entry name" value="CYTOCHROME P450"/>
    <property type="match status" value="1"/>
</dbReference>
<reference evidence="9" key="1">
    <citation type="submission" date="2019-03" db="EMBL/GenBank/DDBJ databases">
        <authorList>
            <person name="Mank J."/>
            <person name="Almeida P."/>
        </authorList>
    </citation>
    <scope>NUCLEOTIDE SEQUENCE</scope>
    <source>
        <strain evidence="9">78183</strain>
    </source>
</reference>
<evidence type="ECO:0000256" key="2">
    <source>
        <dbReference type="ARBA" id="ARBA00010617"/>
    </source>
</evidence>
<evidence type="ECO:0000256" key="1">
    <source>
        <dbReference type="ARBA" id="ARBA00001971"/>
    </source>
</evidence>
<dbReference type="GO" id="GO:0004497">
    <property type="term" value="F:monooxygenase activity"/>
    <property type="evidence" value="ECO:0007669"/>
    <property type="project" value="UniProtKB-KW"/>
</dbReference>
<proteinExistence type="inferred from homology"/>
<name>A0A6N2NDA8_SALVM</name>
<accession>A0A6N2NDA8</accession>
<evidence type="ECO:0000256" key="5">
    <source>
        <dbReference type="ARBA" id="ARBA00023002"/>
    </source>
</evidence>
<dbReference type="SUPFAM" id="SSF48264">
    <property type="entry name" value="Cytochrome P450"/>
    <property type="match status" value="1"/>
</dbReference>
<comment type="similarity">
    <text evidence="2">Belongs to the cytochrome P450 family.</text>
</comment>
<keyword evidence="6" id="KW-0408">Iron</keyword>
<dbReference type="EMBL" id="CAADRP010002274">
    <property type="protein sequence ID" value="VFU65162.1"/>
    <property type="molecule type" value="Genomic_DNA"/>
</dbReference>